<protein>
    <submittedName>
        <fullName evidence="4">Uncharacterized protein</fullName>
    </submittedName>
</protein>
<dbReference type="PANTHER" id="PTHR24104:SF25">
    <property type="entry name" value="PROTEIN LIN-41"/>
    <property type="match status" value="1"/>
</dbReference>
<dbReference type="InterPro" id="IPR050952">
    <property type="entry name" value="TRIM-NHL_E3_ligases"/>
</dbReference>
<dbReference type="EMBL" id="CAJNOJ010001055">
    <property type="protein sequence ID" value="CAF1540634.1"/>
    <property type="molecule type" value="Genomic_DNA"/>
</dbReference>
<dbReference type="PANTHER" id="PTHR24104">
    <property type="entry name" value="E3 UBIQUITIN-PROTEIN LIGASE NHLRC1-RELATED"/>
    <property type="match status" value="1"/>
</dbReference>
<keyword evidence="1" id="KW-0677">Repeat</keyword>
<dbReference type="InterPro" id="IPR011042">
    <property type="entry name" value="6-blade_b-propeller_TolB-like"/>
</dbReference>
<evidence type="ECO:0000256" key="1">
    <source>
        <dbReference type="ARBA" id="ARBA00022737"/>
    </source>
</evidence>
<evidence type="ECO:0000313" key="4">
    <source>
        <dbReference type="EMBL" id="CAF1540634.1"/>
    </source>
</evidence>
<reference evidence="4" key="1">
    <citation type="submission" date="2021-02" db="EMBL/GenBank/DDBJ databases">
        <authorList>
            <person name="Nowell W R."/>
        </authorList>
    </citation>
    <scope>NUCLEOTIDE SEQUENCE</scope>
</reference>
<proteinExistence type="predicted"/>
<evidence type="ECO:0000256" key="3">
    <source>
        <dbReference type="SAM" id="MobiDB-lite"/>
    </source>
</evidence>
<accession>A0A815W307</accession>
<dbReference type="PROSITE" id="PS51125">
    <property type="entry name" value="NHL"/>
    <property type="match status" value="1"/>
</dbReference>
<sequence length="158" mass="17406">MNSTVGNSGTVVFGNEQRGDREHQVNGPWSIYLLPSMENTLFIANHDGHSVMRWSIGEISGTFVAGKPGFSCSDSDCLHDPSDVKVDDHSNIYVVDSLNHRVQMFRQNNTHGTTIIGNGISGNKSTQLSEPRGIAFDSAMNMYICDTGNKRVQKFLKL</sequence>
<dbReference type="Proteomes" id="UP000663852">
    <property type="component" value="Unassembled WGS sequence"/>
</dbReference>
<dbReference type="CDD" id="cd05819">
    <property type="entry name" value="NHL"/>
    <property type="match status" value="1"/>
</dbReference>
<gene>
    <name evidence="4" type="ORF">EDS130_LOCUS45293</name>
</gene>
<dbReference type="AlphaFoldDB" id="A0A815W307"/>
<evidence type="ECO:0000256" key="2">
    <source>
        <dbReference type="PROSITE-ProRule" id="PRU00504"/>
    </source>
</evidence>
<organism evidence="4 5">
    <name type="scientific">Adineta ricciae</name>
    <name type="common">Rotifer</name>
    <dbReference type="NCBI Taxonomy" id="249248"/>
    <lineage>
        <taxon>Eukaryota</taxon>
        <taxon>Metazoa</taxon>
        <taxon>Spiralia</taxon>
        <taxon>Gnathifera</taxon>
        <taxon>Rotifera</taxon>
        <taxon>Eurotatoria</taxon>
        <taxon>Bdelloidea</taxon>
        <taxon>Adinetida</taxon>
        <taxon>Adinetidae</taxon>
        <taxon>Adineta</taxon>
    </lineage>
</organism>
<dbReference type="GO" id="GO:0008270">
    <property type="term" value="F:zinc ion binding"/>
    <property type="evidence" value="ECO:0007669"/>
    <property type="project" value="UniProtKB-KW"/>
</dbReference>
<dbReference type="Pfam" id="PF01436">
    <property type="entry name" value="NHL"/>
    <property type="match status" value="1"/>
</dbReference>
<feature type="region of interest" description="Disordered" evidence="3">
    <location>
        <begin position="1"/>
        <end position="21"/>
    </location>
</feature>
<feature type="compositionally biased region" description="Polar residues" evidence="3">
    <location>
        <begin position="1"/>
        <end position="10"/>
    </location>
</feature>
<comment type="caution">
    <text evidence="4">The sequence shown here is derived from an EMBL/GenBank/DDBJ whole genome shotgun (WGS) entry which is preliminary data.</text>
</comment>
<dbReference type="SUPFAM" id="SSF101898">
    <property type="entry name" value="NHL repeat"/>
    <property type="match status" value="1"/>
</dbReference>
<dbReference type="InterPro" id="IPR001258">
    <property type="entry name" value="NHL_repeat"/>
</dbReference>
<feature type="repeat" description="NHL" evidence="2">
    <location>
        <begin position="81"/>
        <end position="108"/>
    </location>
</feature>
<evidence type="ECO:0000313" key="5">
    <source>
        <dbReference type="Proteomes" id="UP000663852"/>
    </source>
</evidence>
<name>A0A815W307_ADIRI</name>
<dbReference type="OrthoDB" id="654191at2759"/>
<dbReference type="Gene3D" id="2.120.10.30">
    <property type="entry name" value="TolB, C-terminal domain"/>
    <property type="match status" value="1"/>
</dbReference>